<sequence length="384" mass="41595">MIILLFFLSPSRSSSFPSISLLNIFFSLFSTSPPPPPLSLLLLSFLSSSSSFFSIPRLSLLFSPFPLDPLLVILFHFLSLSPPSLPLYHIFPLHPLLSLTLSSSPCFSSPFPSSIFYSSPFPFPLLSSPLSSLAFSLPLSSYLPPSLLLLSPLPPFPLSPPSLLHPSSSPLFLFSPRTQSSCSPILYFISFCFSLSFSSSFPILPGFLFISLPSHPPPPSLPHPSSSPFSPQTQSCSPVTCFVSPFISLSFSFPFLPLLLLLTSTPHSLPIVTTNAIILQTCHLRCLLVFLPLPRNPGVLSSHSVSSRPLSPSHPAVLSSLSPPVPPLPRNPGVLSSHSVSSRPPLSLAFLHRRCSPGGRNHFARSVPPKSSLFFGLREKTLGF</sequence>
<reference evidence="2 3" key="2">
    <citation type="submission" date="2019-01" db="EMBL/GenBank/DDBJ databases">
        <title>The decoding of complex shrimp genome reveals the adaptation for benthos swimmer, frequently molting mechanism and breeding impact on genome.</title>
        <authorList>
            <person name="Sun Y."/>
            <person name="Gao Y."/>
            <person name="Yu Y."/>
        </authorList>
    </citation>
    <scope>NUCLEOTIDE SEQUENCE [LARGE SCALE GENOMIC DNA]</scope>
    <source>
        <tissue evidence="2">Muscle</tissue>
    </source>
</reference>
<feature type="signal peptide" evidence="1">
    <location>
        <begin position="1"/>
        <end position="15"/>
    </location>
</feature>
<name>A0A423TNF5_PENVA</name>
<accession>A0A423TNF5</accession>
<evidence type="ECO:0000313" key="3">
    <source>
        <dbReference type="Proteomes" id="UP000283509"/>
    </source>
</evidence>
<reference evidence="2 3" key="1">
    <citation type="submission" date="2018-04" db="EMBL/GenBank/DDBJ databases">
        <authorList>
            <person name="Zhang X."/>
            <person name="Yuan J."/>
            <person name="Li F."/>
            <person name="Xiang J."/>
        </authorList>
    </citation>
    <scope>NUCLEOTIDE SEQUENCE [LARGE SCALE GENOMIC DNA]</scope>
    <source>
        <tissue evidence="2">Muscle</tissue>
    </source>
</reference>
<dbReference type="EMBL" id="QCYY01001453">
    <property type="protein sequence ID" value="ROT77968.1"/>
    <property type="molecule type" value="Genomic_DNA"/>
</dbReference>
<gene>
    <name evidence="2" type="ORF">C7M84_003342</name>
</gene>
<protein>
    <submittedName>
        <fullName evidence="2">Uncharacterized protein</fullName>
    </submittedName>
</protein>
<dbReference type="AlphaFoldDB" id="A0A423TNF5"/>
<keyword evidence="3" id="KW-1185">Reference proteome</keyword>
<feature type="chain" id="PRO_5019555045" evidence="1">
    <location>
        <begin position="16"/>
        <end position="384"/>
    </location>
</feature>
<keyword evidence="1" id="KW-0732">Signal</keyword>
<comment type="caution">
    <text evidence="2">The sequence shown here is derived from an EMBL/GenBank/DDBJ whole genome shotgun (WGS) entry which is preliminary data.</text>
</comment>
<evidence type="ECO:0000313" key="2">
    <source>
        <dbReference type="EMBL" id="ROT77968.1"/>
    </source>
</evidence>
<organism evidence="2 3">
    <name type="scientific">Penaeus vannamei</name>
    <name type="common">Whiteleg shrimp</name>
    <name type="synonym">Litopenaeus vannamei</name>
    <dbReference type="NCBI Taxonomy" id="6689"/>
    <lineage>
        <taxon>Eukaryota</taxon>
        <taxon>Metazoa</taxon>
        <taxon>Ecdysozoa</taxon>
        <taxon>Arthropoda</taxon>
        <taxon>Crustacea</taxon>
        <taxon>Multicrustacea</taxon>
        <taxon>Malacostraca</taxon>
        <taxon>Eumalacostraca</taxon>
        <taxon>Eucarida</taxon>
        <taxon>Decapoda</taxon>
        <taxon>Dendrobranchiata</taxon>
        <taxon>Penaeoidea</taxon>
        <taxon>Penaeidae</taxon>
        <taxon>Penaeus</taxon>
    </lineage>
</organism>
<proteinExistence type="predicted"/>
<dbReference type="Proteomes" id="UP000283509">
    <property type="component" value="Unassembled WGS sequence"/>
</dbReference>
<evidence type="ECO:0000256" key="1">
    <source>
        <dbReference type="SAM" id="SignalP"/>
    </source>
</evidence>